<sequence length="60" mass="6340">MRVPRPRADLKAAGIGDGCHAFDLKLPRAPEAVHTVEVRRSTDGAVIGRLRIQAPIAAAA</sequence>
<protein>
    <submittedName>
        <fullName evidence="1">Uncharacterized protein</fullName>
    </submittedName>
</protein>
<accession>A0A1I4RIE9</accession>
<reference evidence="2" key="1">
    <citation type="submission" date="2016-10" db="EMBL/GenBank/DDBJ databases">
        <authorList>
            <person name="Varghese N."/>
            <person name="Submissions S."/>
        </authorList>
    </citation>
    <scope>NUCLEOTIDE SEQUENCE [LARGE SCALE GENOMIC DNA]</scope>
    <source>
        <strain evidence="2">BL36</strain>
    </source>
</reference>
<dbReference type="Proteomes" id="UP000199048">
    <property type="component" value="Unassembled WGS sequence"/>
</dbReference>
<dbReference type="EMBL" id="FOTK01000036">
    <property type="protein sequence ID" value="SFM52038.1"/>
    <property type="molecule type" value="Genomic_DNA"/>
</dbReference>
<proteinExistence type="predicted"/>
<gene>
    <name evidence="1" type="ORF">SAMN05192568_10362</name>
</gene>
<organism evidence="1 2">
    <name type="scientific">Methylobacterium pseudosasicola</name>
    <dbReference type="NCBI Taxonomy" id="582667"/>
    <lineage>
        <taxon>Bacteria</taxon>
        <taxon>Pseudomonadati</taxon>
        <taxon>Pseudomonadota</taxon>
        <taxon>Alphaproteobacteria</taxon>
        <taxon>Hyphomicrobiales</taxon>
        <taxon>Methylobacteriaceae</taxon>
        <taxon>Methylobacterium</taxon>
    </lineage>
</organism>
<keyword evidence="2" id="KW-1185">Reference proteome</keyword>
<name>A0A1I4RIE9_9HYPH</name>
<evidence type="ECO:0000313" key="1">
    <source>
        <dbReference type="EMBL" id="SFM52038.1"/>
    </source>
</evidence>
<dbReference type="AlphaFoldDB" id="A0A1I4RIE9"/>
<evidence type="ECO:0000313" key="2">
    <source>
        <dbReference type="Proteomes" id="UP000199048"/>
    </source>
</evidence>